<proteinExistence type="predicted"/>
<feature type="chain" id="PRO_5047413886" evidence="1">
    <location>
        <begin position="20"/>
        <end position="221"/>
    </location>
</feature>
<keyword evidence="1" id="KW-0732">Signal</keyword>
<comment type="caution">
    <text evidence="3">The sequence shown here is derived from an EMBL/GenBank/DDBJ whole genome shotgun (WGS) entry which is preliminary data.</text>
</comment>
<keyword evidence="4" id="KW-1185">Reference proteome</keyword>
<evidence type="ECO:0000313" key="4">
    <source>
        <dbReference type="Proteomes" id="UP001176891"/>
    </source>
</evidence>
<dbReference type="PANTHER" id="PTHR34406">
    <property type="entry name" value="PROTEIN YCEI"/>
    <property type="match status" value="1"/>
</dbReference>
<protein>
    <submittedName>
        <fullName evidence="3">YceI family protein</fullName>
    </submittedName>
</protein>
<organism evidence="3 4">
    <name type="scientific">Flavivirga amylovorans</name>
    <dbReference type="NCBI Taxonomy" id="870486"/>
    <lineage>
        <taxon>Bacteria</taxon>
        <taxon>Pseudomonadati</taxon>
        <taxon>Bacteroidota</taxon>
        <taxon>Flavobacteriia</taxon>
        <taxon>Flavobacteriales</taxon>
        <taxon>Flavobacteriaceae</taxon>
        <taxon>Flavivirga</taxon>
    </lineage>
</organism>
<accession>A0ABT8X5V3</accession>
<dbReference type="PANTHER" id="PTHR34406:SF1">
    <property type="entry name" value="PROTEIN YCEI"/>
    <property type="match status" value="1"/>
</dbReference>
<dbReference type="Proteomes" id="UP001176891">
    <property type="component" value="Unassembled WGS sequence"/>
</dbReference>
<reference evidence="3" key="1">
    <citation type="submission" date="2023-07" db="EMBL/GenBank/DDBJ databases">
        <title>Two novel species in the genus Flavivirga.</title>
        <authorList>
            <person name="Kwon K."/>
        </authorList>
    </citation>
    <scope>NUCLEOTIDE SEQUENCE</scope>
    <source>
        <strain evidence="3">KACC 14157</strain>
    </source>
</reference>
<dbReference type="Pfam" id="PF04264">
    <property type="entry name" value="YceI"/>
    <property type="match status" value="1"/>
</dbReference>
<sequence length="221" mass="25515">MRKIILLATIICFTGITNAQRLIEIDSYTGIVEWIGASWFKYNIQNRTEIDTSKSIVKWTGSNLFKYNKHFGTVNFINGHIINSNDVILGGYFEINMNSIVNTDGKYNEMLVSHLKNKDFFDVDKYPIAKIKFTEVVHKNVNTIKVKADLTIKNITNQVHFNIKYKVVDGRYEMNSKFIIDRTRWGIEYQSKGLFANIKNDIISDAIEFEVVIQLPLKDGC</sequence>
<dbReference type="Gene3D" id="2.40.128.110">
    <property type="entry name" value="Lipid/polyisoprenoid-binding, YceI-like"/>
    <property type="match status" value="1"/>
</dbReference>
<dbReference type="InterPro" id="IPR036761">
    <property type="entry name" value="TTHA0802/YceI-like_sf"/>
</dbReference>
<feature type="domain" description="Lipid/polyisoprenoid-binding YceI-like" evidence="2">
    <location>
        <begin position="47"/>
        <end position="216"/>
    </location>
</feature>
<dbReference type="RefSeq" id="WP_303284039.1">
    <property type="nucleotide sequence ID" value="NZ_BAABCZ010000003.1"/>
</dbReference>
<gene>
    <name evidence="3" type="ORF">Q4Q39_18405</name>
</gene>
<evidence type="ECO:0000259" key="2">
    <source>
        <dbReference type="SMART" id="SM00867"/>
    </source>
</evidence>
<feature type="signal peptide" evidence="1">
    <location>
        <begin position="1"/>
        <end position="19"/>
    </location>
</feature>
<dbReference type="SMART" id="SM00867">
    <property type="entry name" value="YceI"/>
    <property type="match status" value="1"/>
</dbReference>
<evidence type="ECO:0000313" key="3">
    <source>
        <dbReference type="EMBL" id="MDO5989381.1"/>
    </source>
</evidence>
<dbReference type="SUPFAM" id="SSF101874">
    <property type="entry name" value="YceI-like"/>
    <property type="match status" value="1"/>
</dbReference>
<evidence type="ECO:0000256" key="1">
    <source>
        <dbReference type="SAM" id="SignalP"/>
    </source>
</evidence>
<dbReference type="EMBL" id="JAUOEM010000007">
    <property type="protein sequence ID" value="MDO5989381.1"/>
    <property type="molecule type" value="Genomic_DNA"/>
</dbReference>
<name>A0ABT8X5V3_9FLAO</name>
<dbReference type="InterPro" id="IPR007372">
    <property type="entry name" value="Lipid/polyisoprenoid-bd_YceI"/>
</dbReference>